<keyword evidence="4 7" id="KW-1133">Transmembrane helix</keyword>
<keyword evidence="5 7" id="KW-0472">Membrane</keyword>
<keyword evidence="9" id="KW-1185">Reference proteome</keyword>
<evidence type="ECO:0000256" key="5">
    <source>
        <dbReference type="ARBA" id="ARBA00023136"/>
    </source>
</evidence>
<dbReference type="eggNOG" id="COG1295">
    <property type="taxonomic scope" value="Bacteria"/>
</dbReference>
<evidence type="ECO:0000256" key="4">
    <source>
        <dbReference type="ARBA" id="ARBA00022989"/>
    </source>
</evidence>
<feature type="transmembrane region" description="Helical" evidence="7">
    <location>
        <begin position="241"/>
        <end position="261"/>
    </location>
</feature>
<dbReference type="RefSeq" id="WP_005291220.1">
    <property type="nucleotide sequence ID" value="NZ_CM000961.1"/>
</dbReference>
<feature type="transmembrane region" description="Helical" evidence="7">
    <location>
        <begin position="303"/>
        <end position="328"/>
    </location>
</feature>
<dbReference type="PANTHER" id="PTHR30213:SF0">
    <property type="entry name" value="UPF0761 MEMBRANE PROTEIN YIHY"/>
    <property type="match status" value="1"/>
</dbReference>
<gene>
    <name evidence="8" type="ORF">HMPREF0291_12063</name>
</gene>
<evidence type="ECO:0000256" key="2">
    <source>
        <dbReference type="ARBA" id="ARBA00022475"/>
    </source>
</evidence>
<feature type="region of interest" description="Disordered" evidence="6">
    <location>
        <begin position="381"/>
        <end position="400"/>
    </location>
</feature>
<keyword evidence="3 7" id="KW-0812">Transmembrane</keyword>
<proteinExistence type="predicted"/>
<evidence type="ECO:0000256" key="3">
    <source>
        <dbReference type="ARBA" id="ARBA00022692"/>
    </source>
</evidence>
<feature type="transmembrane region" description="Helical" evidence="7">
    <location>
        <begin position="77"/>
        <end position="100"/>
    </location>
</feature>
<organism evidence="8 9">
    <name type="scientific">Corynebacterium genitalium ATCC 33030</name>
    <dbReference type="NCBI Taxonomy" id="585529"/>
    <lineage>
        <taxon>Bacteria</taxon>
        <taxon>Bacillati</taxon>
        <taxon>Actinomycetota</taxon>
        <taxon>Actinomycetes</taxon>
        <taxon>Mycobacteriales</taxon>
        <taxon>Corynebacteriaceae</taxon>
        <taxon>Corynebacterium</taxon>
    </lineage>
</organism>
<evidence type="ECO:0000313" key="9">
    <source>
        <dbReference type="Proteomes" id="UP000004208"/>
    </source>
</evidence>
<dbReference type="InterPro" id="IPR017039">
    <property type="entry name" value="Virul_fac_BrkB"/>
</dbReference>
<keyword evidence="2" id="KW-1003">Cell membrane</keyword>
<name>D7WE51_9CORY</name>
<dbReference type="EMBL" id="ACLJ02000003">
    <property type="protein sequence ID" value="EFK54405.1"/>
    <property type="molecule type" value="Genomic_DNA"/>
</dbReference>
<comment type="caution">
    <text evidence="8">The sequence shown here is derived from an EMBL/GenBank/DDBJ whole genome shotgun (WGS) entry which is preliminary data.</text>
</comment>
<evidence type="ECO:0000313" key="8">
    <source>
        <dbReference type="EMBL" id="EFK54405.1"/>
    </source>
</evidence>
<dbReference type="PANTHER" id="PTHR30213">
    <property type="entry name" value="INNER MEMBRANE PROTEIN YHJD"/>
    <property type="match status" value="1"/>
</dbReference>
<reference evidence="8" key="1">
    <citation type="submission" date="2010-06" db="EMBL/GenBank/DDBJ databases">
        <authorList>
            <person name="Muzny D."/>
            <person name="Qin X."/>
            <person name="Buhay C."/>
            <person name="Dugan-Rocha S."/>
            <person name="Ding Y."/>
            <person name="Chen G."/>
            <person name="Hawes A."/>
            <person name="Holder M."/>
            <person name="Jhangiani S."/>
            <person name="Johnson A."/>
            <person name="Khan Z."/>
            <person name="Li Z."/>
            <person name="Liu W."/>
            <person name="Liu X."/>
            <person name="Perez L."/>
            <person name="Shen H."/>
            <person name="Wang Q."/>
            <person name="Watt J."/>
            <person name="Xi L."/>
            <person name="Xin Y."/>
            <person name="Zhou J."/>
            <person name="Deng J."/>
            <person name="Jiang H."/>
            <person name="Liu Y."/>
            <person name="Qu J."/>
            <person name="Song X.-Z."/>
            <person name="Zhang L."/>
            <person name="Villasana D."/>
            <person name="Johnson A."/>
            <person name="Liu J."/>
            <person name="Liyanage D."/>
            <person name="Lorensuhewa L."/>
            <person name="Robinson T."/>
            <person name="Song A."/>
            <person name="Song B.-B."/>
            <person name="Dinh H."/>
            <person name="Thornton R."/>
            <person name="Coyle M."/>
            <person name="Francisco L."/>
            <person name="Jackson L."/>
            <person name="Javaid M."/>
            <person name="Korchina V."/>
            <person name="Kovar C."/>
            <person name="Mata R."/>
            <person name="Mathew T."/>
            <person name="Ngo R."/>
            <person name="Nguyen L."/>
            <person name="Nguyen N."/>
            <person name="Okwuonu G."/>
            <person name="Ongeri F."/>
            <person name="Pham C."/>
            <person name="Simmons D."/>
            <person name="Wilczek-Boney K."/>
            <person name="Hale W."/>
            <person name="Jakkamsetti A."/>
            <person name="Pham P."/>
            <person name="Ruth R."/>
            <person name="San Lucas F."/>
            <person name="Warren J."/>
            <person name="Zhang J."/>
            <person name="Zhao Z."/>
            <person name="Zhou C."/>
            <person name="Zhu D."/>
            <person name="Lee S."/>
            <person name="Bess C."/>
            <person name="Blankenburg K."/>
            <person name="Forbes L."/>
            <person name="Fu Q."/>
            <person name="Gubbala S."/>
            <person name="Hirani K."/>
            <person name="Jayaseelan J.C."/>
            <person name="Lara F."/>
            <person name="Munidasa M."/>
            <person name="Palculict T."/>
            <person name="Patil S."/>
            <person name="Pu L.-L."/>
            <person name="Saada N."/>
            <person name="Tang L."/>
            <person name="Weissenberger G."/>
            <person name="Zhu Y."/>
            <person name="Hemphill L."/>
            <person name="Shang Y."/>
            <person name="Youmans B."/>
            <person name="Ayvaz T."/>
            <person name="Ross M."/>
            <person name="Santibanez J."/>
            <person name="Aqrawi P."/>
            <person name="Gross S."/>
            <person name="Joshi V."/>
            <person name="Fowler G."/>
            <person name="Nazareth L."/>
            <person name="Reid J."/>
            <person name="Worley K."/>
            <person name="Petrosino J."/>
            <person name="Highlander S."/>
            <person name="Gibbs R."/>
        </authorList>
    </citation>
    <scope>NUCLEOTIDE SEQUENCE [LARGE SCALE GENOMIC DNA]</scope>
    <source>
        <strain evidence="8">ATCC 33030</strain>
    </source>
</reference>
<evidence type="ECO:0000256" key="6">
    <source>
        <dbReference type="SAM" id="MobiDB-lite"/>
    </source>
</evidence>
<evidence type="ECO:0000256" key="1">
    <source>
        <dbReference type="ARBA" id="ARBA00004651"/>
    </source>
</evidence>
<feature type="transmembrane region" description="Helical" evidence="7">
    <location>
        <begin position="181"/>
        <end position="206"/>
    </location>
</feature>
<feature type="transmembrane region" description="Helical" evidence="7">
    <location>
        <begin position="141"/>
        <end position="160"/>
    </location>
</feature>
<protein>
    <submittedName>
        <fullName evidence="8">Ribonuclease BN-like family protein</fullName>
    </submittedName>
</protein>
<sequence length="400" mass="44371">MSEDDSAKGADKEIIARPAQLVQTYGPGETVLVDPPDKNPKALQRGNRLSWKGWKLVIARTVLDFGPIALMDRGATLTYFTITAMAPTLLAFYSLVTLMFPSDKDDLREFMGGVIEDTVPEELREQALDLLLNVAGTPEQSTVAIIISLLVSLFSSSAYVRAFSRSCNVIYTRTEGRSLPVTWLTMWGITVLMVLGGVIMVAGVVLRTSIVDAVLGPIAEPLRLQGVVDYLNQIFIPVWNWLRYPVVILAAIALVSCLYYFAPNVRPGRFRLLTVGSALALVVIGLLWALFNWFVSNFGLQSAYGAFGSVLAMLVMVWAMNIVLLLGVKLDAEILRAKELQMGWNAEEMVQAAPRSQDAVLFRYKIVGFLHRLARDVYEDAQSKREMEEQESVKRSGDRD</sequence>
<dbReference type="Pfam" id="PF03631">
    <property type="entry name" value="Virul_fac_BrkB"/>
    <property type="match status" value="1"/>
</dbReference>
<dbReference type="AlphaFoldDB" id="D7WE51"/>
<dbReference type="STRING" id="585529.HMPREF0291_12063"/>
<comment type="subcellular location">
    <subcellularLocation>
        <location evidence="1">Cell membrane</location>
        <topology evidence="1">Multi-pass membrane protein</topology>
    </subcellularLocation>
</comment>
<evidence type="ECO:0000256" key="7">
    <source>
        <dbReference type="SAM" id="Phobius"/>
    </source>
</evidence>
<dbReference type="Proteomes" id="UP000004208">
    <property type="component" value="Unassembled WGS sequence"/>
</dbReference>
<feature type="transmembrane region" description="Helical" evidence="7">
    <location>
        <begin position="273"/>
        <end position="291"/>
    </location>
</feature>
<dbReference type="OrthoDB" id="9781030at2"/>
<dbReference type="GO" id="GO:0005886">
    <property type="term" value="C:plasma membrane"/>
    <property type="evidence" value="ECO:0007669"/>
    <property type="project" value="UniProtKB-SubCell"/>
</dbReference>
<accession>D7WE51</accession>
<dbReference type="HOGENOM" id="CLU_045539_3_1_11"/>